<evidence type="ECO:0000313" key="1">
    <source>
        <dbReference type="EMBL" id="KAJ7730655.1"/>
    </source>
</evidence>
<comment type="caution">
    <text evidence="1">The sequence shown here is derived from an EMBL/GenBank/DDBJ whole genome shotgun (WGS) entry which is preliminary data.</text>
</comment>
<sequence length="338" mass="36532">MPLSLLPAPGAFVAFSIDPVATLASLNDPVATAAAESMPRQTYVGYVNKVVDAFDCKAAYHTYVISLSSPAPCADACIGADMYTPVSPAATHPLGREALRPSKELPWPCVQPSFMRTVVRVPVKLEDDSAAVFLPPADVTRHRRILAGEDARRAVALRSASPAPEAGSSSSYVDFSDLDDGVGDFRCPIDVEDQWCADGADADAAPDTTIVVAVSYDLTEVGALPNPVGFFEQKRRLKQLEAESWARKATASEISTPEVADITIQQANELMPHETRPPVYPDTPSSQWVPERLLSIRIPASVIREVATTTRRFSVSLARLRAEGLHLLRSWTIAVRPI</sequence>
<reference evidence="1" key="1">
    <citation type="submission" date="2023-03" db="EMBL/GenBank/DDBJ databases">
        <title>Massive genome expansion in bonnet fungi (Mycena s.s.) driven by repeated elements and novel gene families across ecological guilds.</title>
        <authorList>
            <consortium name="Lawrence Berkeley National Laboratory"/>
            <person name="Harder C.B."/>
            <person name="Miyauchi S."/>
            <person name="Viragh M."/>
            <person name="Kuo A."/>
            <person name="Thoen E."/>
            <person name="Andreopoulos B."/>
            <person name="Lu D."/>
            <person name="Skrede I."/>
            <person name="Drula E."/>
            <person name="Henrissat B."/>
            <person name="Morin E."/>
            <person name="Kohler A."/>
            <person name="Barry K."/>
            <person name="LaButti K."/>
            <person name="Morin E."/>
            <person name="Salamov A."/>
            <person name="Lipzen A."/>
            <person name="Mereny Z."/>
            <person name="Hegedus B."/>
            <person name="Baldrian P."/>
            <person name="Stursova M."/>
            <person name="Weitz H."/>
            <person name="Taylor A."/>
            <person name="Grigoriev I.V."/>
            <person name="Nagy L.G."/>
            <person name="Martin F."/>
            <person name="Kauserud H."/>
        </authorList>
    </citation>
    <scope>NUCLEOTIDE SEQUENCE</scope>
    <source>
        <strain evidence="1">CBHHK188m</strain>
    </source>
</reference>
<dbReference type="EMBL" id="JARJLG010000188">
    <property type="protein sequence ID" value="KAJ7730655.1"/>
    <property type="molecule type" value="Genomic_DNA"/>
</dbReference>
<protein>
    <submittedName>
        <fullName evidence="1">Uncharacterized protein</fullName>
    </submittedName>
</protein>
<name>A0AAD7HZN8_9AGAR</name>
<keyword evidence="2" id="KW-1185">Reference proteome</keyword>
<proteinExistence type="predicted"/>
<dbReference type="AlphaFoldDB" id="A0AAD7HZN8"/>
<dbReference type="Proteomes" id="UP001215280">
    <property type="component" value="Unassembled WGS sequence"/>
</dbReference>
<organism evidence="1 2">
    <name type="scientific">Mycena maculata</name>
    <dbReference type="NCBI Taxonomy" id="230809"/>
    <lineage>
        <taxon>Eukaryota</taxon>
        <taxon>Fungi</taxon>
        <taxon>Dikarya</taxon>
        <taxon>Basidiomycota</taxon>
        <taxon>Agaricomycotina</taxon>
        <taxon>Agaricomycetes</taxon>
        <taxon>Agaricomycetidae</taxon>
        <taxon>Agaricales</taxon>
        <taxon>Marasmiineae</taxon>
        <taxon>Mycenaceae</taxon>
        <taxon>Mycena</taxon>
    </lineage>
</organism>
<accession>A0AAD7HZN8</accession>
<gene>
    <name evidence="1" type="ORF">DFH07DRAFT_1065922</name>
</gene>
<evidence type="ECO:0000313" key="2">
    <source>
        <dbReference type="Proteomes" id="UP001215280"/>
    </source>
</evidence>